<evidence type="ECO:0000313" key="2">
    <source>
        <dbReference type="EMBL" id="KDN85653.1"/>
    </source>
</evidence>
<keyword evidence="3" id="KW-1185">Reference proteome</keyword>
<protein>
    <recommendedName>
        <fullName evidence="4">Tail protein</fullName>
    </recommendedName>
</protein>
<dbReference type="PATRIC" id="fig|1348663.4.peg.2479"/>
<dbReference type="Proteomes" id="UP000027178">
    <property type="component" value="Unassembled WGS sequence"/>
</dbReference>
<gene>
    <name evidence="2" type="ORF">KCH_25620</name>
</gene>
<proteinExistence type="predicted"/>
<organism evidence="2 3">
    <name type="scientific">Kitasatospora cheerisanensis KCTC 2395</name>
    <dbReference type="NCBI Taxonomy" id="1348663"/>
    <lineage>
        <taxon>Bacteria</taxon>
        <taxon>Bacillati</taxon>
        <taxon>Actinomycetota</taxon>
        <taxon>Actinomycetes</taxon>
        <taxon>Kitasatosporales</taxon>
        <taxon>Streptomycetaceae</taxon>
        <taxon>Kitasatospora</taxon>
    </lineage>
</organism>
<accession>A0A066YVT7</accession>
<dbReference type="HOGENOM" id="CLU_943089_0_0_11"/>
<dbReference type="EMBL" id="JNBY01000080">
    <property type="protein sequence ID" value="KDN85653.1"/>
    <property type="molecule type" value="Genomic_DNA"/>
</dbReference>
<name>A0A066YVT7_9ACTN</name>
<dbReference type="AlphaFoldDB" id="A0A066YVT7"/>
<evidence type="ECO:0008006" key="4">
    <source>
        <dbReference type="Google" id="ProtNLM"/>
    </source>
</evidence>
<dbReference type="RefSeq" id="WP_035862474.1">
    <property type="nucleotide sequence ID" value="NZ_KK853997.1"/>
</dbReference>
<dbReference type="OrthoDB" id="3985590at2"/>
<evidence type="ECO:0000313" key="3">
    <source>
        <dbReference type="Proteomes" id="UP000027178"/>
    </source>
</evidence>
<dbReference type="eggNOG" id="ENOG5030HX2">
    <property type="taxonomic scope" value="Bacteria"/>
</dbReference>
<comment type="caution">
    <text evidence="2">The sequence shown here is derived from an EMBL/GenBank/DDBJ whole genome shotgun (WGS) entry which is preliminary data.</text>
</comment>
<reference evidence="2 3" key="1">
    <citation type="submission" date="2014-05" db="EMBL/GenBank/DDBJ databases">
        <title>Draft Genome Sequence of Kitasatospora cheerisanensis KCTC 2395.</title>
        <authorList>
            <person name="Nam D.H."/>
        </authorList>
    </citation>
    <scope>NUCLEOTIDE SEQUENCE [LARGE SCALE GENOMIC DNA]</scope>
    <source>
        <strain evidence="2 3">KCTC 2395</strain>
    </source>
</reference>
<evidence type="ECO:0000256" key="1">
    <source>
        <dbReference type="SAM" id="MobiDB-lite"/>
    </source>
</evidence>
<sequence length="301" mass="31854">MTNTTLADWQIDVAGVLIGHGTDVLIGDIDGIGTPDKHIGDRAIPGEDGSYPGRDTLAPRAIRITAGIRTPGNPSAAFNRLAQLEEAADTQLRLTPGATDVLRVQRPGQATRRQYGRLISARAISLADAAHGWIPIEITFAGFDPAWYADTTSGLTLSLDTSAQRGGGFTAPLRAPITTGTSGTAARPGWAANTGNRPAWPQLRITGPVVNPQVWIDGWPDAVLEFTAALGAGETLDVETRPGLRNIARNGQGTYAGALARSSRLDLFRLPPGRSEVRWSAQDATGTSRLALTWRDAHSAL</sequence>
<feature type="region of interest" description="Disordered" evidence="1">
    <location>
        <begin position="170"/>
        <end position="191"/>
    </location>
</feature>